<reference evidence="3" key="4">
    <citation type="submission" date="2025-05" db="UniProtKB">
        <authorList>
            <consortium name="EnsemblFungi"/>
        </authorList>
    </citation>
    <scope>IDENTIFICATION</scope>
    <source>
        <strain evidence="3">isolate 1-1 / race 1 (BBBD)</strain>
    </source>
</reference>
<organism evidence="2">
    <name type="scientific">Puccinia triticina (isolate 1-1 / race 1 (BBBD))</name>
    <name type="common">Brown leaf rust fungus</name>
    <dbReference type="NCBI Taxonomy" id="630390"/>
    <lineage>
        <taxon>Eukaryota</taxon>
        <taxon>Fungi</taxon>
        <taxon>Dikarya</taxon>
        <taxon>Basidiomycota</taxon>
        <taxon>Pucciniomycotina</taxon>
        <taxon>Pucciniomycetes</taxon>
        <taxon>Pucciniales</taxon>
        <taxon>Pucciniaceae</taxon>
        <taxon>Puccinia</taxon>
    </lineage>
</organism>
<reference evidence="2" key="1">
    <citation type="submission" date="2009-11" db="EMBL/GenBank/DDBJ databases">
        <authorList>
            <consortium name="The Broad Institute Genome Sequencing Platform"/>
            <person name="Ward D."/>
            <person name="Feldgarden M."/>
            <person name="Earl A."/>
            <person name="Young S.K."/>
            <person name="Zeng Q."/>
            <person name="Koehrsen M."/>
            <person name="Alvarado L."/>
            <person name="Berlin A."/>
            <person name="Bochicchio J."/>
            <person name="Borenstein D."/>
            <person name="Chapman S.B."/>
            <person name="Chen Z."/>
            <person name="Engels R."/>
            <person name="Freedman E."/>
            <person name="Gellesch M."/>
            <person name="Goldberg J."/>
            <person name="Griggs A."/>
            <person name="Gujja S."/>
            <person name="Heilman E."/>
            <person name="Heiman D."/>
            <person name="Hepburn T."/>
            <person name="Howarth C."/>
            <person name="Jen D."/>
            <person name="Larson L."/>
            <person name="Lewis B."/>
            <person name="Mehta T."/>
            <person name="Park D."/>
            <person name="Pearson M."/>
            <person name="Roberts A."/>
            <person name="Saif S."/>
            <person name="Shea T."/>
            <person name="Shenoy N."/>
            <person name="Sisk P."/>
            <person name="Stolte C."/>
            <person name="Sykes S."/>
            <person name="Thomson T."/>
            <person name="Walk T."/>
            <person name="White J."/>
            <person name="Yandava C."/>
            <person name="Izard J."/>
            <person name="Baranova O.V."/>
            <person name="Blanton J.M."/>
            <person name="Tanner A.C."/>
            <person name="Dewhirst F.E."/>
            <person name="Haas B."/>
            <person name="Nusbaum C."/>
            <person name="Birren B."/>
        </authorList>
    </citation>
    <scope>NUCLEOTIDE SEQUENCE [LARGE SCALE GENOMIC DNA]</scope>
    <source>
        <strain evidence="2">1-1 BBBD Race 1</strain>
    </source>
</reference>
<feature type="compositionally biased region" description="Pro residues" evidence="1">
    <location>
        <begin position="84"/>
        <end position="101"/>
    </location>
</feature>
<reference evidence="2" key="2">
    <citation type="submission" date="2016-05" db="EMBL/GenBank/DDBJ databases">
        <title>Comparative analysis highlights variable genome content of wheat rusts and divergence of the mating loci.</title>
        <authorList>
            <person name="Cuomo C.A."/>
            <person name="Bakkeren G."/>
            <person name="Szabo L."/>
            <person name="Khalil H."/>
            <person name="Joly D."/>
            <person name="Goldberg J."/>
            <person name="Young S."/>
            <person name="Zeng Q."/>
            <person name="Fellers J."/>
        </authorList>
    </citation>
    <scope>NUCLEOTIDE SEQUENCE [LARGE SCALE GENOMIC DNA]</scope>
    <source>
        <strain evidence="2">1-1 BBBD Race 1</strain>
    </source>
</reference>
<evidence type="ECO:0000256" key="1">
    <source>
        <dbReference type="SAM" id="MobiDB-lite"/>
    </source>
</evidence>
<feature type="compositionally biased region" description="Polar residues" evidence="1">
    <location>
        <begin position="112"/>
        <end position="123"/>
    </location>
</feature>
<gene>
    <name evidence="2" type="ORF">PTTG_31030</name>
</gene>
<name>A0A180FWZ4_PUCT1</name>
<feature type="compositionally biased region" description="Low complexity" evidence="1">
    <location>
        <begin position="36"/>
        <end position="57"/>
    </location>
</feature>
<evidence type="ECO:0000313" key="3">
    <source>
        <dbReference type="EnsemblFungi" id="PTTG_31030-t43_1-p1"/>
    </source>
</evidence>
<protein>
    <submittedName>
        <fullName evidence="2 3">Uncharacterized protein</fullName>
    </submittedName>
</protein>
<proteinExistence type="predicted"/>
<feature type="non-terminal residue" evidence="2">
    <location>
        <position position="165"/>
    </location>
</feature>
<evidence type="ECO:0000313" key="2">
    <source>
        <dbReference type="EMBL" id="OAV84822.1"/>
    </source>
</evidence>
<accession>A0A180FWZ4</accession>
<dbReference type="VEuPathDB" id="FungiDB:PTTG_31030"/>
<reference evidence="3 4" key="3">
    <citation type="journal article" date="2017" name="G3 (Bethesda)">
        <title>Comparative analysis highlights variable genome content of wheat rusts and divergence of the mating loci.</title>
        <authorList>
            <person name="Cuomo C.A."/>
            <person name="Bakkeren G."/>
            <person name="Khalil H.B."/>
            <person name="Panwar V."/>
            <person name="Joly D."/>
            <person name="Linning R."/>
            <person name="Sakthikumar S."/>
            <person name="Song X."/>
            <person name="Adiconis X."/>
            <person name="Fan L."/>
            <person name="Goldberg J.M."/>
            <person name="Levin J.Z."/>
            <person name="Young S."/>
            <person name="Zeng Q."/>
            <person name="Anikster Y."/>
            <person name="Bruce M."/>
            <person name="Wang M."/>
            <person name="Yin C."/>
            <person name="McCallum B."/>
            <person name="Szabo L.J."/>
            <person name="Hulbert S."/>
            <person name="Chen X."/>
            <person name="Fellers J.P."/>
        </authorList>
    </citation>
    <scope>NUCLEOTIDE SEQUENCE</scope>
    <source>
        <strain evidence="3">isolate 1-1 / race 1 (BBBD)</strain>
        <strain evidence="4">Isolate 1-1 / race 1 (BBBD)</strain>
    </source>
</reference>
<dbReference type="Proteomes" id="UP000005240">
    <property type="component" value="Unassembled WGS sequence"/>
</dbReference>
<dbReference type="EMBL" id="ADAS02011302">
    <property type="protein sequence ID" value="OAV84822.1"/>
    <property type="molecule type" value="Genomic_DNA"/>
</dbReference>
<feature type="region of interest" description="Disordered" evidence="1">
    <location>
        <begin position="33"/>
        <end position="165"/>
    </location>
</feature>
<dbReference type="EnsemblFungi" id="PTTG_31030-t43_1">
    <property type="protein sequence ID" value="PTTG_31030-t43_1-p1"/>
    <property type="gene ID" value="PTTG_31030"/>
</dbReference>
<dbReference type="OrthoDB" id="10637860at2759"/>
<dbReference type="AlphaFoldDB" id="A0A180FWZ4"/>
<sequence>MSTRRNTAPEDITPISDPDAIIRAANAKKRLLKQLASSSDAALKSSDSDPSSSSSSDDTVRPFIPPTVEQPADESTSYGANTNPLPPLSAPPAPSAPPLPSCSPHEKPQPSNPSLMDQPQRDQGGNPPPDYMKMLVDAQLATVEQARKDRHAAREEREANAKRMA</sequence>
<keyword evidence="4" id="KW-1185">Reference proteome</keyword>
<feature type="compositionally biased region" description="Polar residues" evidence="1">
    <location>
        <begin position="73"/>
        <end position="83"/>
    </location>
</feature>
<feature type="compositionally biased region" description="Basic and acidic residues" evidence="1">
    <location>
        <begin position="152"/>
        <end position="165"/>
    </location>
</feature>
<evidence type="ECO:0000313" key="4">
    <source>
        <dbReference type="Proteomes" id="UP000005240"/>
    </source>
</evidence>